<protein>
    <submittedName>
        <fullName evidence="2">Uncharacterized protein</fullName>
    </submittedName>
</protein>
<keyword evidence="3" id="KW-1185">Reference proteome</keyword>
<accession>A0A139H3R0</accession>
<sequence length="101" mass="11292">MASSWLRLAFENRHRHIQSGGQPQSDSQPVSLDEPPSQAVPPHHWPKLPPCHPGCPETGASPAIEKLLQDLNVRNQYRSHPAGNQSLKTSTIRSGVDRWRM</sequence>
<feature type="region of interest" description="Disordered" evidence="1">
    <location>
        <begin position="76"/>
        <end position="101"/>
    </location>
</feature>
<gene>
    <name evidence="2" type="ORF">AC579_7595</name>
</gene>
<feature type="compositionally biased region" description="Polar residues" evidence="1">
    <location>
        <begin position="76"/>
        <end position="93"/>
    </location>
</feature>
<dbReference type="Proteomes" id="UP000073492">
    <property type="component" value="Unassembled WGS sequence"/>
</dbReference>
<dbReference type="AlphaFoldDB" id="A0A139H3R0"/>
<feature type="region of interest" description="Disordered" evidence="1">
    <location>
        <begin position="13"/>
        <end position="61"/>
    </location>
</feature>
<evidence type="ECO:0000256" key="1">
    <source>
        <dbReference type="SAM" id="MobiDB-lite"/>
    </source>
</evidence>
<name>A0A139H3R0_9PEZI</name>
<proteinExistence type="predicted"/>
<comment type="caution">
    <text evidence="2">The sequence shown here is derived from an EMBL/GenBank/DDBJ whole genome shotgun (WGS) entry which is preliminary data.</text>
</comment>
<organism evidence="2 3">
    <name type="scientific">Pseudocercospora musae</name>
    <dbReference type="NCBI Taxonomy" id="113226"/>
    <lineage>
        <taxon>Eukaryota</taxon>
        <taxon>Fungi</taxon>
        <taxon>Dikarya</taxon>
        <taxon>Ascomycota</taxon>
        <taxon>Pezizomycotina</taxon>
        <taxon>Dothideomycetes</taxon>
        <taxon>Dothideomycetidae</taxon>
        <taxon>Mycosphaerellales</taxon>
        <taxon>Mycosphaerellaceae</taxon>
        <taxon>Pseudocercospora</taxon>
    </lineage>
</organism>
<dbReference type="EMBL" id="LFZO01000804">
    <property type="protein sequence ID" value="KXS97052.1"/>
    <property type="molecule type" value="Genomic_DNA"/>
</dbReference>
<reference evidence="2 3" key="1">
    <citation type="submission" date="2015-07" db="EMBL/GenBank/DDBJ databases">
        <title>Comparative genomics of the Sigatoka disease complex on banana suggests a link between parallel evolutionary changes in Pseudocercospora fijiensis and Pseudocercospora eumusae and increased virulence on the banana host.</title>
        <authorList>
            <person name="Chang T.-C."/>
            <person name="Salvucci A."/>
            <person name="Crous P.W."/>
            <person name="Stergiopoulos I."/>
        </authorList>
    </citation>
    <scope>NUCLEOTIDE SEQUENCE [LARGE SCALE GENOMIC DNA]</scope>
    <source>
        <strain evidence="2 3">CBS 116634</strain>
    </source>
</reference>
<evidence type="ECO:0000313" key="2">
    <source>
        <dbReference type="EMBL" id="KXS97052.1"/>
    </source>
</evidence>
<evidence type="ECO:0000313" key="3">
    <source>
        <dbReference type="Proteomes" id="UP000073492"/>
    </source>
</evidence>
<feature type="compositionally biased region" description="Low complexity" evidence="1">
    <location>
        <begin position="18"/>
        <end position="31"/>
    </location>
</feature>